<dbReference type="PROSITE" id="PS51257">
    <property type="entry name" value="PROKAR_LIPOPROTEIN"/>
    <property type="match status" value="1"/>
</dbReference>
<dbReference type="InterPro" id="IPR009003">
    <property type="entry name" value="Peptidase_S1_PA"/>
</dbReference>
<dbReference type="EMBL" id="CP159837">
    <property type="protein sequence ID" value="XCM37941.1"/>
    <property type="molecule type" value="Genomic_DNA"/>
</dbReference>
<dbReference type="Gene3D" id="2.40.10.10">
    <property type="entry name" value="Trypsin-like serine proteases"/>
    <property type="match status" value="1"/>
</dbReference>
<dbReference type="GO" id="GO:0008233">
    <property type="term" value="F:peptidase activity"/>
    <property type="evidence" value="ECO:0007669"/>
    <property type="project" value="UniProtKB-KW"/>
</dbReference>
<keyword evidence="2" id="KW-0645">Protease</keyword>
<evidence type="ECO:0000313" key="2">
    <source>
        <dbReference type="EMBL" id="XCM37941.1"/>
    </source>
</evidence>
<reference evidence="2" key="1">
    <citation type="submission" date="2024-07" db="EMBL/GenBank/DDBJ databases">
        <authorList>
            <person name="Kim Y.J."/>
            <person name="Jeong J.Y."/>
        </authorList>
    </citation>
    <scope>NUCLEOTIDE SEQUENCE</scope>
    <source>
        <strain evidence="2">GIHE-MW2</strain>
    </source>
</reference>
<organism evidence="2">
    <name type="scientific">Planktothricoides raciborskii GIHE-MW2</name>
    <dbReference type="NCBI Taxonomy" id="2792601"/>
    <lineage>
        <taxon>Bacteria</taxon>
        <taxon>Bacillati</taxon>
        <taxon>Cyanobacteriota</taxon>
        <taxon>Cyanophyceae</taxon>
        <taxon>Oscillatoriophycideae</taxon>
        <taxon>Oscillatoriales</taxon>
        <taxon>Oscillatoriaceae</taxon>
        <taxon>Planktothricoides</taxon>
    </lineage>
</organism>
<evidence type="ECO:0000256" key="1">
    <source>
        <dbReference type="SAM" id="SignalP"/>
    </source>
</evidence>
<sequence length="182" mass="19611">MKKPSAIILLGALLLITPTLQSCNIVPSISQQQINPKLTPEELQQLASAITVKIIGGEAGGSGTIIRKVGSTYTVVTNQHVLQAVQGTSKYRAETNSDDELTFVKNIRIQTSDGLDYPATIVKGENINFQDKDLGLLEFNADRTYDVGTFAKPDVALKPGEKVWAAGFPAEPPQPPLIKLIL</sequence>
<feature type="signal peptide" evidence="1">
    <location>
        <begin position="1"/>
        <end position="22"/>
    </location>
</feature>
<gene>
    <name evidence="2" type="ORF">ABWT76_000753</name>
</gene>
<dbReference type="AlphaFoldDB" id="A0AAU8JGR3"/>
<proteinExistence type="predicted"/>
<dbReference type="InterPro" id="IPR043504">
    <property type="entry name" value="Peptidase_S1_PA_chymotrypsin"/>
</dbReference>
<accession>A0AAU8JGR3</accession>
<dbReference type="SUPFAM" id="SSF50494">
    <property type="entry name" value="Trypsin-like serine proteases"/>
    <property type="match status" value="1"/>
</dbReference>
<keyword evidence="2" id="KW-0378">Hydrolase</keyword>
<name>A0AAU8JGR3_9CYAN</name>
<dbReference type="Pfam" id="PF13365">
    <property type="entry name" value="Trypsin_2"/>
    <property type="match status" value="1"/>
</dbReference>
<feature type="chain" id="PRO_5043336215" evidence="1">
    <location>
        <begin position="23"/>
        <end position="182"/>
    </location>
</feature>
<dbReference type="GO" id="GO:0006508">
    <property type="term" value="P:proteolysis"/>
    <property type="evidence" value="ECO:0007669"/>
    <property type="project" value="UniProtKB-KW"/>
</dbReference>
<dbReference type="RefSeq" id="WP_354635660.1">
    <property type="nucleotide sequence ID" value="NZ_CP159837.1"/>
</dbReference>
<protein>
    <submittedName>
        <fullName evidence="2">Serine protease</fullName>
    </submittedName>
</protein>
<keyword evidence="1" id="KW-0732">Signal</keyword>